<dbReference type="Gene3D" id="1.25.40.20">
    <property type="entry name" value="Ankyrin repeat-containing domain"/>
    <property type="match status" value="5"/>
</dbReference>
<dbReference type="Pfam" id="PF00652">
    <property type="entry name" value="Ricin_B_lectin"/>
    <property type="match status" value="1"/>
</dbReference>
<dbReference type="InterPro" id="IPR036770">
    <property type="entry name" value="Ankyrin_rpt-contain_sf"/>
</dbReference>
<dbReference type="SMART" id="SM00458">
    <property type="entry name" value="RICIN"/>
    <property type="match status" value="2"/>
</dbReference>
<keyword evidence="7" id="KW-1185">Reference proteome</keyword>
<feature type="repeat" description="ANK" evidence="3">
    <location>
        <begin position="984"/>
        <end position="1016"/>
    </location>
</feature>
<feature type="repeat" description="ANK" evidence="3">
    <location>
        <begin position="849"/>
        <end position="881"/>
    </location>
</feature>
<feature type="transmembrane region" description="Helical" evidence="4">
    <location>
        <begin position="54"/>
        <end position="78"/>
    </location>
</feature>
<keyword evidence="4" id="KW-0812">Transmembrane</keyword>
<name>A0ABP0MTD1_9DINO</name>
<feature type="repeat" description="ANK" evidence="3">
    <location>
        <begin position="916"/>
        <end position="948"/>
    </location>
</feature>
<evidence type="ECO:0000313" key="6">
    <source>
        <dbReference type="EMBL" id="CAK9054458.1"/>
    </source>
</evidence>
<dbReference type="PANTHER" id="PTHR24166">
    <property type="entry name" value="ROLLING PEBBLES, ISOFORM B"/>
    <property type="match status" value="1"/>
</dbReference>
<dbReference type="Gene3D" id="1.10.8.460">
    <property type="entry name" value="ppGaNTase-T1 linker domain-like"/>
    <property type="match status" value="1"/>
</dbReference>
<dbReference type="Proteomes" id="UP001642464">
    <property type="component" value="Unassembled WGS sequence"/>
</dbReference>
<accession>A0ABP0MTD1</accession>
<dbReference type="PROSITE" id="PS50231">
    <property type="entry name" value="RICIN_B_LECTIN"/>
    <property type="match status" value="1"/>
</dbReference>
<feature type="repeat" description="ANK" evidence="3">
    <location>
        <begin position="1120"/>
        <end position="1152"/>
    </location>
</feature>
<dbReference type="InterPro" id="IPR050889">
    <property type="entry name" value="Dendritic_Spine_Reg/Scaffold"/>
</dbReference>
<keyword evidence="4" id="KW-0472">Membrane</keyword>
<dbReference type="Pfam" id="PF12796">
    <property type="entry name" value="Ank_2"/>
    <property type="match status" value="3"/>
</dbReference>
<feature type="domain" description="Ricin B lectin" evidence="5">
    <location>
        <begin position="434"/>
        <end position="556"/>
    </location>
</feature>
<keyword evidence="2 3" id="KW-0040">ANK repeat</keyword>
<gene>
    <name evidence="6" type="ORF">SCF082_LOCUS29558</name>
</gene>
<dbReference type="Pfam" id="PF00023">
    <property type="entry name" value="Ank"/>
    <property type="match status" value="1"/>
</dbReference>
<keyword evidence="4" id="KW-1133">Transmembrane helix</keyword>
<feature type="repeat" description="ANK" evidence="3">
    <location>
        <begin position="1153"/>
        <end position="1179"/>
    </location>
</feature>
<feature type="repeat" description="ANK" evidence="3">
    <location>
        <begin position="1052"/>
        <end position="1084"/>
    </location>
</feature>
<evidence type="ECO:0000313" key="7">
    <source>
        <dbReference type="Proteomes" id="UP001642464"/>
    </source>
</evidence>
<dbReference type="InterPro" id="IPR000772">
    <property type="entry name" value="Ricin_B_lectin"/>
</dbReference>
<feature type="domain" description="Ricin B lectin" evidence="5">
    <location>
        <begin position="319"/>
        <end position="433"/>
    </location>
</feature>
<dbReference type="InterPro" id="IPR002110">
    <property type="entry name" value="Ankyrin_rpt"/>
</dbReference>
<keyword evidence="1" id="KW-0677">Repeat</keyword>
<comment type="caution">
    <text evidence="6">The sequence shown here is derived from an EMBL/GenBank/DDBJ whole genome shotgun (WGS) entry which is preliminary data.</text>
</comment>
<evidence type="ECO:0000256" key="1">
    <source>
        <dbReference type="ARBA" id="ARBA00022737"/>
    </source>
</evidence>
<sequence>MQDHNFEFGAESPQIAPARNPLSQDTAEVRGDAMKTLLVDGLDYDSRATFGKPIFSVAIFLVVLSSMVGISNCFVISADTPLSHLFGGLVGSQIAALVGLVFQSLISFEGGEASSHPDLVYIVCTGVFFFVSLTLCSSFEGEYNTYQKAAVQTSIFGKRTMKQAEVQAYLTSADSLELQSSQLLALLCLVGYIFEPRVFKRRSFQRVRLSRLSAPVMAWLDGTYAIGTITEVVDGQLKSDIGKILDRNDARVAEVSRIGRSGDDYKELFFKYRKLKKQDLGPGLEKREQLKDKLQCKSFSWFLKEVCRDLYVPDEDSENGGFLSVSKAQCLTGGPDSHGPVQLDACKGRPEQNVEFTSQNYIQFSAHINHHLVCLRTQIMAQVPCSKGSRWKMDGTSLISLDRTGDCLTRSPSGEALDVVKCKGLPLQRWLFDNPGTLSGPEKDLCIDNMQRTSGPPGLYGCHGGKTQQWTLDDEQKLRSGEGSNSICLGFDPTVALAPCAPDDLAFKWIRKTSKEKGTLGFQSFSPAVTPEQCMVVNNKAVELGSCTSAEHWWKRACENQASGKLLTETTETCGTVVVQALLDAGADINAVGPRGASALLLAAQNGKLEAWLCSSGDVLPHEVEGLFGVDVMRCLIEARADVDPGKLDGPAAMLLAAVSSVVNEARNEVADVARLAEELHHARSAAMHQTRLEAVVSASDNDVTRHVLPLCFVRRRETRGLAGLAEDHRSGALAATVTPEDWAALGFVSARPTVKALKQCLAAGPKRVLQGITRFQVKLMSETGSLLQDEVILDPLVNGQLYHLVVTEHWPRDPAQDQSFVLACRENRLKEVEELLQRPLSPNATDEGGSGAMYAASLEGHLQCVLLLLEAGADKDLPGTATHKAPLHAAARNGHFEVVKVLVEDGAEKDISTNFGATPLHFAAQTGHTRIVRFLLESRADKDRAEGNGGLTPLHIAAENGETDVARVLLEFGACRDPATTEAGLAPVHLAAQAGNLEMLRLLLESGADKDCSTREHGFVPLHFAAKNGFSDLARVLLAHGANKNATTRDLGLTPLHVAAQTGQSELATLLLQSGVDKDPATLDQGFTPLHVAAATGQSEMARLLLRNGAAKDPKTFEHLLTPLYVAAQCGQNETLPVLLEYAADVHGGTKEGLTPLEVAACNGFTKIVSHLLLAGAERCWEASQLASLQGHHELASLLLRAAAASHTTSRCSETAVKRRRVE</sequence>
<feature type="repeat" description="ANK" evidence="3">
    <location>
        <begin position="1086"/>
        <end position="1118"/>
    </location>
</feature>
<feature type="repeat" description="ANK" evidence="3">
    <location>
        <begin position="883"/>
        <end position="915"/>
    </location>
</feature>
<dbReference type="EMBL" id="CAXAMM010023947">
    <property type="protein sequence ID" value="CAK9054458.1"/>
    <property type="molecule type" value="Genomic_DNA"/>
</dbReference>
<feature type="repeat" description="ANK" evidence="3">
    <location>
        <begin position="1018"/>
        <end position="1050"/>
    </location>
</feature>
<dbReference type="PRINTS" id="PR01415">
    <property type="entry name" value="ANKYRIN"/>
</dbReference>
<dbReference type="SMART" id="SM00248">
    <property type="entry name" value="ANK"/>
    <property type="match status" value="12"/>
</dbReference>
<dbReference type="Pfam" id="PF13637">
    <property type="entry name" value="Ank_4"/>
    <property type="match status" value="1"/>
</dbReference>
<dbReference type="PROSITE" id="PS50297">
    <property type="entry name" value="ANK_REP_REGION"/>
    <property type="match status" value="8"/>
</dbReference>
<dbReference type="Gene3D" id="2.80.10.50">
    <property type="match status" value="2"/>
</dbReference>
<organism evidence="6 7">
    <name type="scientific">Durusdinium trenchii</name>
    <dbReference type="NCBI Taxonomy" id="1381693"/>
    <lineage>
        <taxon>Eukaryota</taxon>
        <taxon>Sar</taxon>
        <taxon>Alveolata</taxon>
        <taxon>Dinophyceae</taxon>
        <taxon>Suessiales</taxon>
        <taxon>Symbiodiniaceae</taxon>
        <taxon>Durusdinium</taxon>
    </lineage>
</organism>
<dbReference type="PANTHER" id="PTHR24166:SF48">
    <property type="entry name" value="PROTEIN VAPYRIN"/>
    <property type="match status" value="1"/>
</dbReference>
<evidence type="ECO:0000256" key="4">
    <source>
        <dbReference type="SAM" id="Phobius"/>
    </source>
</evidence>
<feature type="transmembrane region" description="Helical" evidence="4">
    <location>
        <begin position="118"/>
        <end position="135"/>
    </location>
</feature>
<evidence type="ECO:0000256" key="2">
    <source>
        <dbReference type="ARBA" id="ARBA00023043"/>
    </source>
</evidence>
<feature type="repeat" description="ANK" evidence="3">
    <location>
        <begin position="950"/>
        <end position="975"/>
    </location>
</feature>
<protein>
    <submittedName>
        <fullName evidence="6">Ankyrin-2 (ANK-2) (Ankyrin-B) (Brain ankyrin)</fullName>
    </submittedName>
</protein>
<evidence type="ECO:0000256" key="3">
    <source>
        <dbReference type="PROSITE-ProRule" id="PRU00023"/>
    </source>
</evidence>
<reference evidence="6 7" key="1">
    <citation type="submission" date="2024-02" db="EMBL/GenBank/DDBJ databases">
        <authorList>
            <person name="Chen Y."/>
            <person name="Shah S."/>
            <person name="Dougan E. K."/>
            <person name="Thang M."/>
            <person name="Chan C."/>
        </authorList>
    </citation>
    <scope>NUCLEOTIDE SEQUENCE [LARGE SCALE GENOMIC DNA]</scope>
</reference>
<dbReference type="SUPFAM" id="SSF48403">
    <property type="entry name" value="Ankyrin repeat"/>
    <property type="match status" value="2"/>
</dbReference>
<evidence type="ECO:0000259" key="5">
    <source>
        <dbReference type="SMART" id="SM00458"/>
    </source>
</evidence>
<dbReference type="SUPFAM" id="SSF50370">
    <property type="entry name" value="Ricin B-like lectins"/>
    <property type="match status" value="2"/>
</dbReference>
<dbReference type="InterPro" id="IPR035992">
    <property type="entry name" value="Ricin_B-like_lectins"/>
</dbReference>
<proteinExistence type="predicted"/>
<feature type="transmembrane region" description="Helical" evidence="4">
    <location>
        <begin position="84"/>
        <end position="106"/>
    </location>
</feature>
<dbReference type="PROSITE" id="PS50088">
    <property type="entry name" value="ANK_REPEAT"/>
    <property type="match status" value="10"/>
</dbReference>